<evidence type="ECO:0000313" key="6">
    <source>
        <dbReference type="EMBL" id="KAL0959661.1"/>
    </source>
</evidence>
<keyword evidence="2" id="KW-0479">Metal-binding</keyword>
<evidence type="ECO:0000256" key="2">
    <source>
        <dbReference type="ARBA" id="ARBA00022723"/>
    </source>
</evidence>
<evidence type="ECO:0000256" key="4">
    <source>
        <dbReference type="ARBA" id="ARBA00023002"/>
    </source>
</evidence>
<dbReference type="InterPro" id="IPR034812">
    <property type="entry name" value="Ppo-like_N"/>
</dbReference>
<dbReference type="InterPro" id="IPR036396">
    <property type="entry name" value="Cyt_P450_sf"/>
</dbReference>
<dbReference type="PRINTS" id="PR00457">
    <property type="entry name" value="ANPEROXIDASE"/>
</dbReference>
<dbReference type="SUPFAM" id="SSF48113">
    <property type="entry name" value="Heme-dependent peroxidases"/>
    <property type="match status" value="1"/>
</dbReference>
<evidence type="ECO:0000313" key="7">
    <source>
        <dbReference type="Proteomes" id="UP001556367"/>
    </source>
</evidence>
<dbReference type="PROSITE" id="PS50292">
    <property type="entry name" value="PEROXIDASE_3"/>
    <property type="match status" value="1"/>
</dbReference>
<sequence>MSSIKLSKIVSMGADAAYLENRPLPDAPDGYYDWQTSADPSDKREGHSATSNFINRAETLKSKGFITPDPRVLGALADSLINPEAVDDRQNLLSTGLGIMARLDPSTKIAQKMSDTIIGGLYNTIPHPPATYLGPKWAFREADGGGNCIQDPDRGRAGGTYARSVQGRNNLPRTSLPDPGLIFDTILKKRDHKNHPGGMASLIFAFASIVTHSLFRTDPKDWTINNASSYLDLSPLYGDNQAAQDKVRDRESGRGLLYPDTFSEERLLFLPAATSVLLVVFSRNHNYIAEKLLKINERGRWTDPPPSDPKARALQDEEIFQTTRLINGGHFMSMITGDYAASFLGSSEGCAWNMNPFDEIKHKDLKIGRGEGNHCSVEFNVLYRWHATTSEADEKWTNDMFDSAFGGKPYDQLTLQDLGTIGKLFQDVPKDPKTRTFGGLKRGPDGRFSDDDLANVLHTATSHPAGTFRGRGTPPVLRLVEIMGIEQARRWGVCTMNEFRKYLGLKEFESFEEWNPDPEIAAAARRLYVHIDNLELYTGLQAEPTMPVVDGMRFACGYTTTRAVLGDAIALVRGDRFYTTDFTAYNLTTWGLQDCQRHLDNGAGGGQLCKLLMRALPRHYPWNSSYTLFPLFTPEHMKQSLERQGLTNRYVFDRPVGQPVPVVLKTLTAIKYAWNDPAKFKVIYEKTGYGSMLFFDDPAQHGRDRAYVLHALFPTPDSLNEYSAWCRDETARMIEERSWKYDGAPGVYVDIVKDVINRVAIHFVAQRLTGIPLKTKENPHGMYTENELFDMLASLFQ</sequence>
<name>A0ABR3JVY4_9AGAR</name>
<protein>
    <recommendedName>
        <fullName evidence="8">Heme peroxidase</fullName>
    </recommendedName>
</protein>
<dbReference type="Gene3D" id="1.10.640.10">
    <property type="entry name" value="Haem peroxidase domain superfamily, animal type"/>
    <property type="match status" value="1"/>
</dbReference>
<dbReference type="InterPro" id="IPR019791">
    <property type="entry name" value="Haem_peroxidase_animal"/>
</dbReference>
<accession>A0ABR3JVY4</accession>
<keyword evidence="1" id="KW-0349">Heme</keyword>
<dbReference type="InterPro" id="IPR010255">
    <property type="entry name" value="Haem_peroxidase_sf"/>
</dbReference>
<evidence type="ECO:0000256" key="5">
    <source>
        <dbReference type="ARBA" id="ARBA00023004"/>
    </source>
</evidence>
<dbReference type="PANTHER" id="PTHR11903:SF37">
    <property type="entry name" value="PSI-PRODUCING OXYGENASE A"/>
    <property type="match status" value="1"/>
</dbReference>
<organism evidence="6 7">
    <name type="scientific">Hohenbuehelia grisea</name>
    <dbReference type="NCBI Taxonomy" id="104357"/>
    <lineage>
        <taxon>Eukaryota</taxon>
        <taxon>Fungi</taxon>
        <taxon>Dikarya</taxon>
        <taxon>Basidiomycota</taxon>
        <taxon>Agaricomycotina</taxon>
        <taxon>Agaricomycetes</taxon>
        <taxon>Agaricomycetidae</taxon>
        <taxon>Agaricales</taxon>
        <taxon>Pleurotineae</taxon>
        <taxon>Pleurotaceae</taxon>
        <taxon>Hohenbuehelia</taxon>
    </lineage>
</organism>
<dbReference type="Pfam" id="PF03098">
    <property type="entry name" value="An_peroxidase"/>
    <property type="match status" value="2"/>
</dbReference>
<dbReference type="Gene3D" id="1.10.630.10">
    <property type="entry name" value="Cytochrome P450"/>
    <property type="match status" value="1"/>
</dbReference>
<dbReference type="Proteomes" id="UP001556367">
    <property type="component" value="Unassembled WGS sequence"/>
</dbReference>
<dbReference type="PANTHER" id="PTHR11903">
    <property type="entry name" value="PROSTAGLANDIN G/H SYNTHASE"/>
    <property type="match status" value="1"/>
</dbReference>
<evidence type="ECO:0000256" key="1">
    <source>
        <dbReference type="ARBA" id="ARBA00022617"/>
    </source>
</evidence>
<keyword evidence="4" id="KW-0560">Oxidoreductase</keyword>
<dbReference type="InterPro" id="IPR050783">
    <property type="entry name" value="Oxylipin_biosynth_metab"/>
</dbReference>
<dbReference type="CDD" id="cd09817">
    <property type="entry name" value="linoleate_diol_synthase_like"/>
    <property type="match status" value="1"/>
</dbReference>
<reference evidence="7" key="1">
    <citation type="submission" date="2024-06" db="EMBL/GenBank/DDBJ databases">
        <title>Multi-omics analyses provide insights into the biosynthesis of the anticancer antibiotic pleurotin in Hohenbuehelia grisea.</title>
        <authorList>
            <person name="Weaver J.A."/>
            <person name="Alberti F."/>
        </authorList>
    </citation>
    <scope>NUCLEOTIDE SEQUENCE [LARGE SCALE GENOMIC DNA]</scope>
    <source>
        <strain evidence="7">T-177</strain>
    </source>
</reference>
<evidence type="ECO:0008006" key="8">
    <source>
        <dbReference type="Google" id="ProtNLM"/>
    </source>
</evidence>
<keyword evidence="5" id="KW-0408">Iron</keyword>
<dbReference type="InterPro" id="IPR037120">
    <property type="entry name" value="Haem_peroxidase_sf_animal"/>
</dbReference>
<keyword evidence="7" id="KW-1185">Reference proteome</keyword>
<gene>
    <name evidence="6" type="ORF">HGRIS_011363</name>
</gene>
<keyword evidence="3" id="KW-0223">Dioxygenase</keyword>
<comment type="caution">
    <text evidence="6">The sequence shown here is derived from an EMBL/GenBank/DDBJ whole genome shotgun (WGS) entry which is preliminary data.</text>
</comment>
<proteinExistence type="predicted"/>
<evidence type="ECO:0000256" key="3">
    <source>
        <dbReference type="ARBA" id="ARBA00022964"/>
    </source>
</evidence>
<dbReference type="EMBL" id="JASNQZ010000002">
    <property type="protein sequence ID" value="KAL0959661.1"/>
    <property type="molecule type" value="Genomic_DNA"/>
</dbReference>
<dbReference type="SUPFAM" id="SSF48264">
    <property type="entry name" value="Cytochrome P450"/>
    <property type="match status" value="1"/>
</dbReference>